<dbReference type="AlphaFoldDB" id="A0AAC8QEZ5"/>
<gene>
    <name evidence="2" type="ORF">AA314_07835</name>
    <name evidence="3" type="ORF">ATI61_11047</name>
</gene>
<dbReference type="Proteomes" id="UP000035579">
    <property type="component" value="Chromosome"/>
</dbReference>
<feature type="transmembrane region" description="Helical" evidence="1">
    <location>
        <begin position="150"/>
        <end position="172"/>
    </location>
</feature>
<dbReference type="PANTHER" id="PTHR34289:SF8">
    <property type="entry name" value="DUF819 DOMAIN-CONTAINING PROTEIN"/>
    <property type="match status" value="1"/>
</dbReference>
<evidence type="ECO:0000313" key="5">
    <source>
        <dbReference type="Proteomes" id="UP000256345"/>
    </source>
</evidence>
<feature type="transmembrane region" description="Helical" evidence="1">
    <location>
        <begin position="323"/>
        <end position="342"/>
    </location>
</feature>
<feature type="transmembrane region" description="Helical" evidence="1">
    <location>
        <begin position="270"/>
        <end position="286"/>
    </location>
</feature>
<feature type="transmembrane region" description="Helical" evidence="1">
    <location>
        <begin position="6"/>
        <end position="23"/>
    </location>
</feature>
<name>A0AAC8QEZ5_9BACT</name>
<proteinExistence type="predicted"/>
<feature type="transmembrane region" description="Helical" evidence="1">
    <location>
        <begin position="123"/>
        <end position="143"/>
    </location>
</feature>
<evidence type="ECO:0000313" key="3">
    <source>
        <dbReference type="EMBL" id="REG27041.1"/>
    </source>
</evidence>
<keyword evidence="5" id="KW-1185">Reference proteome</keyword>
<dbReference type="EMBL" id="CP011509">
    <property type="protein sequence ID" value="AKJ06209.1"/>
    <property type="molecule type" value="Genomic_DNA"/>
</dbReference>
<feature type="transmembrane region" description="Helical" evidence="1">
    <location>
        <begin position="293"/>
        <end position="317"/>
    </location>
</feature>
<keyword evidence="1" id="KW-0812">Transmembrane</keyword>
<feature type="transmembrane region" description="Helical" evidence="1">
    <location>
        <begin position="30"/>
        <end position="52"/>
    </location>
</feature>
<keyword evidence="1" id="KW-1133">Transmembrane helix</keyword>
<feature type="transmembrane region" description="Helical" evidence="1">
    <location>
        <begin position="90"/>
        <end position="111"/>
    </location>
</feature>
<dbReference type="Pfam" id="PF05684">
    <property type="entry name" value="DUF819"/>
    <property type="match status" value="1"/>
</dbReference>
<feature type="transmembrane region" description="Helical" evidence="1">
    <location>
        <begin position="354"/>
        <end position="376"/>
    </location>
</feature>
<feature type="transmembrane region" description="Helical" evidence="1">
    <location>
        <begin position="240"/>
        <end position="258"/>
    </location>
</feature>
<dbReference type="PANTHER" id="PTHR34289">
    <property type="entry name" value="PROTEIN, PUTATIVE (DUF819)-RELATED"/>
    <property type="match status" value="1"/>
</dbReference>
<keyword evidence="1" id="KW-0472">Membrane</keyword>
<reference evidence="2 4" key="1">
    <citation type="submission" date="2015-05" db="EMBL/GenBank/DDBJ databases">
        <title>Genome assembly of Archangium gephyra DSM 2261.</title>
        <authorList>
            <person name="Sharma G."/>
            <person name="Subramanian S."/>
        </authorList>
    </citation>
    <scope>NUCLEOTIDE SEQUENCE [LARGE SCALE GENOMIC DNA]</scope>
    <source>
        <strain evidence="2 4">DSM 2261</strain>
    </source>
</reference>
<dbReference type="KEGG" id="age:AA314_07835"/>
<feature type="transmembrane region" description="Helical" evidence="1">
    <location>
        <begin position="64"/>
        <end position="83"/>
    </location>
</feature>
<accession>A0AAC8QEZ5</accession>
<evidence type="ECO:0000313" key="4">
    <source>
        <dbReference type="Proteomes" id="UP000035579"/>
    </source>
</evidence>
<dbReference type="Proteomes" id="UP000256345">
    <property type="component" value="Unassembled WGS sequence"/>
</dbReference>
<feature type="transmembrane region" description="Helical" evidence="1">
    <location>
        <begin position="211"/>
        <end position="233"/>
    </location>
</feature>
<organism evidence="2 4">
    <name type="scientific">Archangium gephyra</name>
    <dbReference type="NCBI Taxonomy" id="48"/>
    <lineage>
        <taxon>Bacteria</taxon>
        <taxon>Pseudomonadati</taxon>
        <taxon>Myxococcota</taxon>
        <taxon>Myxococcia</taxon>
        <taxon>Myxococcales</taxon>
        <taxon>Cystobacterineae</taxon>
        <taxon>Archangiaceae</taxon>
        <taxon>Archangium</taxon>
    </lineage>
</organism>
<evidence type="ECO:0000256" key="1">
    <source>
        <dbReference type="SAM" id="Phobius"/>
    </source>
</evidence>
<dbReference type="RefSeq" id="WP_047859553.1">
    <property type="nucleotide sequence ID" value="NZ_CP011509.1"/>
</dbReference>
<sequence>MTAMGLFQVLALVGFPGLSLLAARHLKPVAWVGPVVVCYAFGIILGNLPGLGLQERLSLSVSEAAVPLAIPLLLFTTNVPRWLRLARPTLLSFGLACLSAMVSAAVVGFALSDRSDEWWKMSGMLVGVYTGGTANMNAIGLALHVREETLILLNTADIVVGAVYLLILVTVAQRIALLFLPRFPNATGWDEGEAQEAEGTGGFTWSQARGMALAFLLAALIVGGSVGGTLLVFGRMEAPVVLLLITSLSLAASFKPAVRELPGSYAMGDYALLVFCVAVGTLADASRMRDTGLFVFVFCAGVVVLAVGLHFALAALFRIDADTALITSTATIFGPPFIGPVARALRNRELMVSGLTTGIMGYAVGTYLGLAVAWLLRP</sequence>
<reference evidence="3 5" key="2">
    <citation type="submission" date="2018-08" db="EMBL/GenBank/DDBJ databases">
        <title>Genomic Encyclopedia of Archaeal and Bacterial Type Strains, Phase II (KMG-II): from individual species to whole genera.</title>
        <authorList>
            <person name="Goeker M."/>
        </authorList>
    </citation>
    <scope>NUCLEOTIDE SEQUENCE [LARGE SCALE GENOMIC DNA]</scope>
    <source>
        <strain evidence="3 5">DSM 2261</strain>
    </source>
</reference>
<protein>
    <submittedName>
        <fullName evidence="3">Membrane protein</fullName>
    </submittedName>
</protein>
<evidence type="ECO:0000313" key="2">
    <source>
        <dbReference type="EMBL" id="AKJ06209.1"/>
    </source>
</evidence>
<dbReference type="EMBL" id="QUMU01000010">
    <property type="protein sequence ID" value="REG27041.1"/>
    <property type="molecule type" value="Genomic_DNA"/>
</dbReference>
<dbReference type="InterPro" id="IPR008537">
    <property type="entry name" value="DUF819"/>
</dbReference>